<gene>
    <name evidence="9" type="ORF">MONBRDRAFT_31854</name>
</gene>
<dbReference type="InParanoid" id="A9UVU0"/>
<dbReference type="Pfam" id="PF01231">
    <property type="entry name" value="IDO"/>
    <property type="match status" value="1"/>
</dbReference>
<organism evidence="9 10">
    <name type="scientific">Monosiga brevicollis</name>
    <name type="common">Choanoflagellate</name>
    <dbReference type="NCBI Taxonomy" id="81824"/>
    <lineage>
        <taxon>Eukaryota</taxon>
        <taxon>Choanoflagellata</taxon>
        <taxon>Craspedida</taxon>
        <taxon>Salpingoecidae</taxon>
        <taxon>Monosiga</taxon>
    </lineage>
</organism>
<keyword evidence="2 8" id="KW-0349">Heme</keyword>
<dbReference type="KEGG" id="mbr:MONBRDRAFT_31854"/>
<proteinExistence type="inferred from homology"/>
<dbReference type="GO" id="GO:0004833">
    <property type="term" value="F:L-tryptophan 2,3-dioxygenase activity"/>
    <property type="evidence" value="ECO:0000318"/>
    <property type="project" value="GO_Central"/>
</dbReference>
<evidence type="ECO:0000313" key="10">
    <source>
        <dbReference type="Proteomes" id="UP000001357"/>
    </source>
</evidence>
<keyword evidence="6" id="KW-0560">Oxidoreductase</keyword>
<dbReference type="FunCoup" id="A9UVU0">
    <property type="interactions" value="204"/>
</dbReference>
<dbReference type="Gene3D" id="1.20.58.480">
    <property type="match status" value="1"/>
</dbReference>
<dbReference type="GO" id="GO:0005737">
    <property type="term" value="C:cytoplasm"/>
    <property type="evidence" value="ECO:0000318"/>
    <property type="project" value="GO_Central"/>
</dbReference>
<evidence type="ECO:0000256" key="3">
    <source>
        <dbReference type="ARBA" id="ARBA00022723"/>
    </source>
</evidence>
<dbReference type="Proteomes" id="UP000001357">
    <property type="component" value="Unassembled WGS sequence"/>
</dbReference>
<evidence type="ECO:0000256" key="7">
    <source>
        <dbReference type="ARBA" id="ARBA00023004"/>
    </source>
</evidence>
<dbReference type="InterPro" id="IPR037217">
    <property type="entry name" value="Trp/Indoleamine_2_3_dOase-like"/>
</dbReference>
<evidence type="ECO:0000256" key="4">
    <source>
        <dbReference type="ARBA" id="ARBA00022859"/>
    </source>
</evidence>
<dbReference type="BRENDA" id="1.13.11.52">
    <property type="organism ID" value="7932"/>
</dbReference>
<dbReference type="GO" id="GO:0020037">
    <property type="term" value="F:heme binding"/>
    <property type="evidence" value="ECO:0007669"/>
    <property type="project" value="InterPro"/>
</dbReference>
<dbReference type="GO" id="GO:0034354">
    <property type="term" value="P:'de novo' NAD+ biosynthetic process from L-tryptophan"/>
    <property type="evidence" value="ECO:0000318"/>
    <property type="project" value="GO_Central"/>
</dbReference>
<dbReference type="OMA" id="SNKIMEP"/>
<protein>
    <recommendedName>
        <fullName evidence="11">Indoleamine 2,3-dioxygenase</fullName>
    </recommendedName>
</protein>
<dbReference type="SUPFAM" id="SSF140959">
    <property type="entry name" value="Indolic compounds 2,3-dioxygenase-like"/>
    <property type="match status" value="1"/>
</dbReference>
<keyword evidence="3 8" id="KW-0479">Metal-binding</keyword>
<comment type="similarity">
    <text evidence="1">Belongs to the indoleamine 2,3-dioxygenase family.</text>
</comment>
<dbReference type="GO" id="GO:0033754">
    <property type="term" value="F:indoleamine 2,3-dioxygenase activity"/>
    <property type="evidence" value="ECO:0000318"/>
    <property type="project" value="GO_Central"/>
</dbReference>
<keyword evidence="7 8" id="KW-0408">Iron</keyword>
<evidence type="ECO:0000256" key="6">
    <source>
        <dbReference type="ARBA" id="ARBA00023002"/>
    </source>
</evidence>
<dbReference type="PANTHER" id="PTHR28657:SF5">
    <property type="entry name" value="INDOLEAMINE 2,3-DIOXYGENASE"/>
    <property type="match status" value="1"/>
</dbReference>
<keyword evidence="10" id="KW-1185">Reference proteome</keyword>
<dbReference type="SABIO-RK" id="A9UVU0"/>
<accession>A9UVU0</accession>
<dbReference type="GeneID" id="5890055"/>
<dbReference type="GO" id="GO:0002376">
    <property type="term" value="P:immune system process"/>
    <property type="evidence" value="ECO:0007669"/>
    <property type="project" value="UniProtKB-KW"/>
</dbReference>
<dbReference type="GO" id="GO:0046872">
    <property type="term" value="F:metal ion binding"/>
    <property type="evidence" value="ECO:0007669"/>
    <property type="project" value="UniProtKB-KW"/>
</dbReference>
<evidence type="ECO:0000256" key="1">
    <source>
        <dbReference type="ARBA" id="ARBA00007119"/>
    </source>
</evidence>
<dbReference type="STRING" id="81824.A9UVU0"/>
<dbReference type="eggNOG" id="ENOG502QV6W">
    <property type="taxonomic scope" value="Eukaryota"/>
</dbReference>
<dbReference type="FunFam" id="1.20.58.480:FF:000003">
    <property type="entry name" value="Indoleamine 2,3-dioxygenase 1"/>
    <property type="match status" value="1"/>
</dbReference>
<dbReference type="EMBL" id="CH991547">
    <property type="protein sequence ID" value="EDQ90646.1"/>
    <property type="molecule type" value="Genomic_DNA"/>
</dbReference>
<keyword evidence="4" id="KW-0391">Immunity</keyword>
<evidence type="ECO:0000313" key="9">
    <source>
        <dbReference type="EMBL" id="EDQ90646.1"/>
    </source>
</evidence>
<evidence type="ECO:0000256" key="2">
    <source>
        <dbReference type="ARBA" id="ARBA00022617"/>
    </source>
</evidence>
<dbReference type="InterPro" id="IPR000898">
    <property type="entry name" value="Indolamine_dOase"/>
</dbReference>
<dbReference type="RefSeq" id="XP_001744697.1">
    <property type="nucleotide sequence ID" value="XM_001744645.1"/>
</dbReference>
<evidence type="ECO:0000256" key="5">
    <source>
        <dbReference type="ARBA" id="ARBA00022964"/>
    </source>
</evidence>
<keyword evidence="5" id="KW-0223">Dioxygenase</keyword>
<reference evidence="9 10" key="1">
    <citation type="journal article" date="2008" name="Nature">
        <title>The genome of the choanoflagellate Monosiga brevicollis and the origin of metazoans.</title>
        <authorList>
            <consortium name="JGI Sequencing"/>
            <person name="King N."/>
            <person name="Westbrook M.J."/>
            <person name="Young S.L."/>
            <person name="Kuo A."/>
            <person name="Abedin M."/>
            <person name="Chapman J."/>
            <person name="Fairclough S."/>
            <person name="Hellsten U."/>
            <person name="Isogai Y."/>
            <person name="Letunic I."/>
            <person name="Marr M."/>
            <person name="Pincus D."/>
            <person name="Putnam N."/>
            <person name="Rokas A."/>
            <person name="Wright K.J."/>
            <person name="Zuzow R."/>
            <person name="Dirks W."/>
            <person name="Good M."/>
            <person name="Goodstein D."/>
            <person name="Lemons D."/>
            <person name="Li W."/>
            <person name="Lyons J.B."/>
            <person name="Morris A."/>
            <person name="Nichols S."/>
            <person name="Richter D.J."/>
            <person name="Salamov A."/>
            <person name="Bork P."/>
            <person name="Lim W.A."/>
            <person name="Manning G."/>
            <person name="Miller W.T."/>
            <person name="McGinnis W."/>
            <person name="Shapiro H."/>
            <person name="Tjian R."/>
            <person name="Grigoriev I.V."/>
            <person name="Rokhsar D."/>
        </authorList>
    </citation>
    <scope>NUCLEOTIDE SEQUENCE [LARGE SCALE GENOMIC DNA]</scope>
    <source>
        <strain evidence="10">MX1 / ATCC 50154</strain>
    </source>
</reference>
<name>A9UVU0_MONBE</name>
<dbReference type="GO" id="GO:0019441">
    <property type="term" value="P:L-tryptophan catabolic process to kynurenine"/>
    <property type="evidence" value="ECO:0000318"/>
    <property type="project" value="GO_Central"/>
</dbReference>
<dbReference type="AlphaFoldDB" id="A9UVU0"/>
<feature type="binding site" description="proximal binding residue" evidence="8">
    <location>
        <position position="274"/>
    </location>
    <ligand>
        <name>heme b</name>
        <dbReference type="ChEBI" id="CHEBI:60344"/>
    </ligand>
    <ligandPart>
        <name>Fe</name>
        <dbReference type="ChEBI" id="CHEBI:18248"/>
    </ligandPart>
</feature>
<dbReference type="PANTHER" id="PTHR28657">
    <property type="entry name" value="INDOLEAMINE 2,3-DIOXYGENASE"/>
    <property type="match status" value="1"/>
</dbReference>
<sequence length="378" mass="41188">MATNAYVWCAGAEQGLDTIPAPLSTLAHAAGRLLGIAPIATHYTVDMFNWNLRDPSLPPLADNIDILHSFTGTPDETWFYAVTTEIEYRGGVSLQHMLSAIEAAAKKDSAGVTAALHGVSASIEASQAALHRMHEHLDPDVFYNQIRIFLAGWRNNPNLPNGVVYAGVDHEQPQHYFGASAAQSPAIAALDVFLGVRHGTAGDASTAVEDPDKKTEVHYLQAMRHYMVERHRAFLSQLAIEREVLQHFLPESSQAARDAYAGVAAALKAFRDEHLRIVARFIINPARSTSCPPLFVSCLQPPVNATSLKSQKPNKHATKSRTKNKFVSCLFRAYPALVDSKVKGDGGPAERGTGGTELVQFLKDVRQDGYQRALSTLN</sequence>
<evidence type="ECO:0000256" key="8">
    <source>
        <dbReference type="PIRSR" id="PIRSR600898-1"/>
    </source>
</evidence>
<evidence type="ECO:0008006" key="11">
    <source>
        <dbReference type="Google" id="ProtNLM"/>
    </source>
</evidence>